<evidence type="ECO:0000313" key="3">
    <source>
        <dbReference type="Proteomes" id="UP001218218"/>
    </source>
</evidence>
<proteinExistence type="predicted"/>
<accession>A0AAD7ENA8</accession>
<feature type="signal peptide" evidence="1">
    <location>
        <begin position="1"/>
        <end position="23"/>
    </location>
</feature>
<dbReference type="AlphaFoldDB" id="A0AAD7ENA8"/>
<feature type="chain" id="PRO_5042207268" description="Secreted protein" evidence="1">
    <location>
        <begin position="24"/>
        <end position="76"/>
    </location>
</feature>
<comment type="caution">
    <text evidence="2">The sequence shown here is derived from an EMBL/GenBank/DDBJ whole genome shotgun (WGS) entry which is preliminary data.</text>
</comment>
<keyword evidence="3" id="KW-1185">Reference proteome</keyword>
<evidence type="ECO:0000313" key="2">
    <source>
        <dbReference type="EMBL" id="KAJ7337338.1"/>
    </source>
</evidence>
<dbReference type="EMBL" id="JARIHO010000029">
    <property type="protein sequence ID" value="KAJ7337338.1"/>
    <property type="molecule type" value="Genomic_DNA"/>
</dbReference>
<gene>
    <name evidence="2" type="ORF">DFH08DRAFT_876526</name>
</gene>
<dbReference type="Proteomes" id="UP001218218">
    <property type="component" value="Unassembled WGS sequence"/>
</dbReference>
<protein>
    <recommendedName>
        <fullName evidence="4">Secreted protein</fullName>
    </recommendedName>
</protein>
<evidence type="ECO:0000256" key="1">
    <source>
        <dbReference type="SAM" id="SignalP"/>
    </source>
</evidence>
<keyword evidence="1" id="KW-0732">Signal</keyword>
<organism evidence="2 3">
    <name type="scientific">Mycena albidolilacea</name>
    <dbReference type="NCBI Taxonomy" id="1033008"/>
    <lineage>
        <taxon>Eukaryota</taxon>
        <taxon>Fungi</taxon>
        <taxon>Dikarya</taxon>
        <taxon>Basidiomycota</taxon>
        <taxon>Agaricomycotina</taxon>
        <taxon>Agaricomycetes</taxon>
        <taxon>Agaricomycetidae</taxon>
        <taxon>Agaricales</taxon>
        <taxon>Marasmiineae</taxon>
        <taxon>Mycenaceae</taxon>
        <taxon>Mycena</taxon>
    </lineage>
</organism>
<reference evidence="2" key="1">
    <citation type="submission" date="2023-03" db="EMBL/GenBank/DDBJ databases">
        <title>Massive genome expansion in bonnet fungi (Mycena s.s.) driven by repeated elements and novel gene families across ecological guilds.</title>
        <authorList>
            <consortium name="Lawrence Berkeley National Laboratory"/>
            <person name="Harder C.B."/>
            <person name="Miyauchi S."/>
            <person name="Viragh M."/>
            <person name="Kuo A."/>
            <person name="Thoen E."/>
            <person name="Andreopoulos B."/>
            <person name="Lu D."/>
            <person name="Skrede I."/>
            <person name="Drula E."/>
            <person name="Henrissat B."/>
            <person name="Morin E."/>
            <person name="Kohler A."/>
            <person name="Barry K."/>
            <person name="LaButti K."/>
            <person name="Morin E."/>
            <person name="Salamov A."/>
            <person name="Lipzen A."/>
            <person name="Mereny Z."/>
            <person name="Hegedus B."/>
            <person name="Baldrian P."/>
            <person name="Stursova M."/>
            <person name="Weitz H."/>
            <person name="Taylor A."/>
            <person name="Grigoriev I.V."/>
            <person name="Nagy L.G."/>
            <person name="Martin F."/>
            <person name="Kauserud H."/>
        </authorList>
    </citation>
    <scope>NUCLEOTIDE SEQUENCE</scope>
    <source>
        <strain evidence="2">CBHHK002</strain>
    </source>
</reference>
<evidence type="ECO:0008006" key="4">
    <source>
        <dbReference type="Google" id="ProtNLM"/>
    </source>
</evidence>
<name>A0AAD7ENA8_9AGAR</name>
<feature type="non-terminal residue" evidence="2">
    <location>
        <position position="76"/>
    </location>
</feature>
<sequence>MRSGNASMYVLVGAFFFVTRSCTETGLCPGESGSASTHDKEGHVRTINARRVTKKVTIKTEGGHAEEAAVGAVLAW</sequence>